<gene>
    <name evidence="1" type="ORF">EE52_0207410</name>
</gene>
<sequence>MEEKHILKLNFGGEVIEHDFSYMKILEFTKPNVVFHRNNKSYSLDKTEIFFEDNDTTIITKLSFKEI</sequence>
<reference evidence="1" key="1">
    <citation type="book" date="2014" name="THE 24TH EUROPEAN CONGRESS OF CLINICAL MICROBIOLOGY AND INFECTIOUS DISEASES" publisher="ECCMID 2014" city="Barcelona, Spain">
        <title>Identification of resistance genes in three multidrug-resistant Bacteroides fragilis isolates by whole genome sequencing.</title>
        <editorList>
            <person name="Unknown"/>
            <person name="A."/>
        </editorList>
        <authorList>
            <person name="Sydenham T.V."/>
            <person name="Hasman H."/>
            <person name="Wang M."/>
            <person name="Soki J."/>
            <person name="Nagy E."/>
            <person name="Justesen U.S."/>
        </authorList>
    </citation>
    <scope>NUCLEOTIDE SEQUENCE</scope>
    <source>
        <strain evidence="1">DCMOUH0018B</strain>
    </source>
</reference>
<comment type="caution">
    <text evidence="1">The sequence shown here is derived from an EMBL/GenBank/DDBJ whole genome shotgun (WGS) entry which is preliminary data.</text>
</comment>
<accession>A0A0I9USK7</accession>
<dbReference type="AlphaFoldDB" id="A0A0I9USK7"/>
<name>A0A0I9USK7_BACFG</name>
<protein>
    <submittedName>
        <fullName evidence="1">Uncharacterized protein</fullName>
    </submittedName>
</protein>
<dbReference type="PATRIC" id="fig|817.53.peg.1533"/>
<evidence type="ECO:0000313" key="1">
    <source>
        <dbReference type="EMBL" id="KFX75274.1"/>
    </source>
</evidence>
<reference evidence="1" key="2">
    <citation type="submission" date="2014-07" db="EMBL/GenBank/DDBJ databases">
        <title>Genetics and epidemiology of antimicrobial resistance in B. fragilis group.</title>
        <authorList>
            <person name="Sydenham T.V."/>
            <person name="Hasman H."/>
            <person name="Kemp M."/>
            <person name="Justesen U.S."/>
        </authorList>
    </citation>
    <scope>NUCLEOTIDE SEQUENCE [LARGE SCALE GENOMIC DNA]</scope>
    <source>
        <strain evidence="1">DCMOUH0018B</strain>
    </source>
</reference>
<organism evidence="1">
    <name type="scientific">Bacteroides fragilis</name>
    <dbReference type="NCBI Taxonomy" id="817"/>
    <lineage>
        <taxon>Bacteria</taxon>
        <taxon>Pseudomonadati</taxon>
        <taxon>Bacteroidota</taxon>
        <taxon>Bacteroidia</taxon>
        <taxon>Bacteroidales</taxon>
        <taxon>Bacteroidaceae</taxon>
        <taxon>Bacteroides</taxon>
    </lineage>
</organism>
<dbReference type="EMBL" id="JMZZ02000103">
    <property type="protein sequence ID" value="KFX75274.1"/>
    <property type="molecule type" value="Genomic_DNA"/>
</dbReference>
<proteinExistence type="predicted"/>